<dbReference type="EMBL" id="JAFLQZ010000019">
    <property type="protein sequence ID" value="MBO0360453.1"/>
    <property type="molecule type" value="Genomic_DNA"/>
</dbReference>
<proteinExistence type="predicted"/>
<dbReference type="AlphaFoldDB" id="A0A939EZQ2"/>
<gene>
    <name evidence="1" type="ORF">J0X19_21000</name>
</gene>
<evidence type="ECO:0000313" key="2">
    <source>
        <dbReference type="Proteomes" id="UP000664144"/>
    </source>
</evidence>
<sequence length="86" mass="9564">MISTGHRPFSSFCPAMQGLILQLIRDEYQPLLQLPVDLSDESWSEAVTKANPVLFYLNDGAPLIQIGEASRASLQKCLKQELSQSE</sequence>
<accession>A0A939EZQ2</accession>
<reference evidence="1" key="1">
    <citation type="submission" date="2021-03" db="EMBL/GenBank/DDBJ databases">
        <authorList>
            <person name="Kim M.K."/>
        </authorList>
    </citation>
    <scope>NUCLEOTIDE SEQUENCE</scope>
    <source>
        <strain evidence="1">BT186</strain>
    </source>
</reference>
<keyword evidence="2" id="KW-1185">Reference proteome</keyword>
<comment type="caution">
    <text evidence="1">The sequence shown here is derived from an EMBL/GenBank/DDBJ whole genome shotgun (WGS) entry which is preliminary data.</text>
</comment>
<organism evidence="1 2">
    <name type="scientific">Hymenobacter telluris</name>
    <dbReference type="NCBI Taxonomy" id="2816474"/>
    <lineage>
        <taxon>Bacteria</taxon>
        <taxon>Pseudomonadati</taxon>
        <taxon>Bacteroidota</taxon>
        <taxon>Cytophagia</taxon>
        <taxon>Cytophagales</taxon>
        <taxon>Hymenobacteraceae</taxon>
        <taxon>Hymenobacter</taxon>
    </lineage>
</organism>
<evidence type="ECO:0000313" key="1">
    <source>
        <dbReference type="EMBL" id="MBO0360453.1"/>
    </source>
</evidence>
<dbReference type="RefSeq" id="WP_206986377.1">
    <property type="nucleotide sequence ID" value="NZ_JAFLQZ010000019.1"/>
</dbReference>
<protein>
    <submittedName>
        <fullName evidence="1">Uncharacterized protein</fullName>
    </submittedName>
</protein>
<name>A0A939EZQ2_9BACT</name>
<dbReference type="Proteomes" id="UP000664144">
    <property type="component" value="Unassembled WGS sequence"/>
</dbReference>